<dbReference type="AlphaFoldDB" id="A0A1F6V4I9"/>
<name>A0A1F6V4I9_9BACT</name>
<dbReference type="InterPro" id="IPR001279">
    <property type="entry name" value="Metallo-B-lactamas"/>
</dbReference>
<feature type="domain" description="Metallo-beta-lactamase" evidence="1">
    <location>
        <begin position="42"/>
        <end position="112"/>
    </location>
</feature>
<dbReference type="InterPro" id="IPR052159">
    <property type="entry name" value="Competence_DNA_uptake"/>
</dbReference>
<dbReference type="Gene3D" id="3.60.15.10">
    <property type="entry name" value="Ribonuclease Z/Hydroxyacylglutathione hydrolase-like"/>
    <property type="match status" value="1"/>
</dbReference>
<dbReference type="Pfam" id="PF00753">
    <property type="entry name" value="Lactamase_B"/>
    <property type="match status" value="1"/>
</dbReference>
<protein>
    <recommendedName>
        <fullName evidence="1">Metallo-beta-lactamase domain-containing protein</fullName>
    </recommendedName>
</protein>
<gene>
    <name evidence="2" type="ORF">A2733_00090</name>
</gene>
<sequence>MFKGWKKYWLLILVFFLLFLVIFIFYADSRASRGMLTLAMLNVGQGDAIFIESPSGTQVLFDVGPPRKILGELSRVMPPFDRTIDAVVITNPDQDHIGGFMDILKVYKVGQVFEAGTFNDSRTYQNLKEKIKTENIGNFLAKRGMRMHLGGGAVIDILFPDRDVSDWTTNDGSVVAILSYGETSVMLTGDATSETEKIVLAGNSAGALDVDILKVGHHGSKTSTSENFIKTITPEYALISSDGGEKYGHPHQEVLDTLENFDVKILRTDLLGTIIVKSDGKGETFSFLK</sequence>
<dbReference type="InterPro" id="IPR035681">
    <property type="entry name" value="ComA-like_MBL"/>
</dbReference>
<comment type="caution">
    <text evidence="2">The sequence shown here is derived from an EMBL/GenBank/DDBJ whole genome shotgun (WGS) entry which is preliminary data.</text>
</comment>
<proteinExistence type="predicted"/>
<dbReference type="InterPro" id="IPR036866">
    <property type="entry name" value="RibonucZ/Hydroxyglut_hydro"/>
</dbReference>
<evidence type="ECO:0000313" key="2">
    <source>
        <dbReference type="EMBL" id="OGI64364.1"/>
    </source>
</evidence>
<accession>A0A1F6V4I9</accession>
<evidence type="ECO:0000313" key="3">
    <source>
        <dbReference type="Proteomes" id="UP000178985"/>
    </source>
</evidence>
<evidence type="ECO:0000259" key="1">
    <source>
        <dbReference type="Pfam" id="PF00753"/>
    </source>
</evidence>
<dbReference type="SUPFAM" id="SSF56281">
    <property type="entry name" value="Metallo-hydrolase/oxidoreductase"/>
    <property type="match status" value="1"/>
</dbReference>
<dbReference type="EMBL" id="MFTO01000002">
    <property type="protein sequence ID" value="OGI64364.1"/>
    <property type="molecule type" value="Genomic_DNA"/>
</dbReference>
<dbReference type="Proteomes" id="UP000178985">
    <property type="component" value="Unassembled WGS sequence"/>
</dbReference>
<dbReference type="CDD" id="cd07731">
    <property type="entry name" value="ComA-like_MBL-fold"/>
    <property type="match status" value="1"/>
</dbReference>
<dbReference type="PANTHER" id="PTHR30619">
    <property type="entry name" value="DNA INTERNALIZATION/COMPETENCE PROTEIN COMEC/REC2"/>
    <property type="match status" value="1"/>
</dbReference>
<reference evidence="2 3" key="1">
    <citation type="journal article" date="2016" name="Nat. Commun.">
        <title>Thousands of microbial genomes shed light on interconnected biogeochemical processes in an aquifer system.</title>
        <authorList>
            <person name="Anantharaman K."/>
            <person name="Brown C.T."/>
            <person name="Hug L.A."/>
            <person name="Sharon I."/>
            <person name="Castelle C.J."/>
            <person name="Probst A.J."/>
            <person name="Thomas B.C."/>
            <person name="Singh A."/>
            <person name="Wilkins M.J."/>
            <person name="Karaoz U."/>
            <person name="Brodie E.L."/>
            <person name="Williams K.H."/>
            <person name="Hubbard S.S."/>
            <person name="Banfield J.F."/>
        </authorList>
    </citation>
    <scope>NUCLEOTIDE SEQUENCE [LARGE SCALE GENOMIC DNA]</scope>
</reference>
<organism evidence="2 3">
    <name type="scientific">Candidatus Nomurabacteria bacterium RIFCSPHIGHO2_01_FULL_40_20</name>
    <dbReference type="NCBI Taxonomy" id="1801738"/>
    <lineage>
        <taxon>Bacteria</taxon>
        <taxon>Candidatus Nomuraibacteriota</taxon>
    </lineage>
</organism>
<dbReference type="PANTHER" id="PTHR30619:SF1">
    <property type="entry name" value="RECOMBINATION PROTEIN 2"/>
    <property type="match status" value="1"/>
</dbReference>